<dbReference type="EMBL" id="ML005832">
    <property type="protein sequence ID" value="RKP17453.1"/>
    <property type="molecule type" value="Genomic_DNA"/>
</dbReference>
<dbReference type="EMBL" id="ML006723">
    <property type="protein sequence ID" value="RKP16289.1"/>
    <property type="molecule type" value="Genomic_DNA"/>
</dbReference>
<evidence type="ECO:0000313" key="3">
    <source>
        <dbReference type="Proteomes" id="UP000281549"/>
    </source>
</evidence>
<organism evidence="2 3">
    <name type="scientific">Rozella allomycis (strain CSF55)</name>
    <dbReference type="NCBI Taxonomy" id="988480"/>
    <lineage>
        <taxon>Eukaryota</taxon>
        <taxon>Fungi</taxon>
        <taxon>Fungi incertae sedis</taxon>
        <taxon>Cryptomycota</taxon>
        <taxon>Cryptomycota incertae sedis</taxon>
        <taxon>Rozella</taxon>
    </lineage>
</organism>
<evidence type="ECO:0000313" key="2">
    <source>
        <dbReference type="EMBL" id="RKP17453.1"/>
    </source>
</evidence>
<dbReference type="PANTHER" id="PTHR12202:SF0">
    <property type="entry name" value="ESF1 HOMOLOG"/>
    <property type="match status" value="1"/>
</dbReference>
<dbReference type="PANTHER" id="PTHR12202">
    <property type="entry name" value="ESF1 HOMOLOG"/>
    <property type="match status" value="1"/>
</dbReference>
<evidence type="ECO:0000313" key="1">
    <source>
        <dbReference type="EMBL" id="RKP16289.1"/>
    </source>
</evidence>
<dbReference type="AlphaFoldDB" id="A0A4P9YDF4"/>
<proteinExistence type="predicted"/>
<accession>A0A4P9YDF4</accession>
<sequence length="77" mass="9440">MDDPRFQKIAKDPRFRRLKKKQEKIQIDNRFSSMFKNEEFQPSAEKVDRFGRKVEEKTGEELKRFYHIEEDESENEA</sequence>
<dbReference type="GO" id="GO:0003723">
    <property type="term" value="F:RNA binding"/>
    <property type="evidence" value="ECO:0007669"/>
    <property type="project" value="TreeGrafter"/>
</dbReference>
<dbReference type="GO" id="GO:0006364">
    <property type="term" value="P:rRNA processing"/>
    <property type="evidence" value="ECO:0007669"/>
    <property type="project" value="InterPro"/>
</dbReference>
<dbReference type="Proteomes" id="UP000281549">
    <property type="component" value="Unassembled WGS sequence"/>
</dbReference>
<gene>
    <name evidence="2" type="ORF">ROZALSC1DRAFT_6274</name>
    <name evidence="1" type="ORF">ROZALSC1DRAFT_6632</name>
</gene>
<feature type="non-terminal residue" evidence="2">
    <location>
        <position position="77"/>
    </location>
</feature>
<reference evidence="2" key="2">
    <citation type="submission" date="2018-08" db="EMBL/GenBank/DDBJ databases">
        <title>Leveraging single-cell genomics to expand the Fungal Tree of Life.</title>
        <authorList>
            <consortium name="DOE Joint Genome Institute"/>
            <person name="Ahrendt S.R."/>
            <person name="Quandt C.A."/>
            <person name="Ciobanu D."/>
            <person name="Clum A."/>
            <person name="Salamov A."/>
            <person name="Andreopoulos B."/>
            <person name="Cheng J.-F."/>
            <person name="Woyke T."/>
            <person name="Pelin A."/>
            <person name="Henrissat B."/>
            <person name="Reynolds N."/>
            <person name="Benny G.L."/>
            <person name="Smith M.E."/>
            <person name="James T.Y."/>
            <person name="Grigoriev I.V."/>
        </authorList>
    </citation>
    <scope>NUCLEOTIDE SEQUENCE</scope>
    <source>
        <strain evidence="2">CSF55</strain>
    </source>
</reference>
<protein>
    <recommendedName>
        <fullName evidence="4">NUC153 domain-containing protein</fullName>
    </recommendedName>
</protein>
<name>A0A4P9YDF4_ROZAC</name>
<reference evidence="3" key="1">
    <citation type="journal article" date="2018" name="Nat. Microbiol.">
        <title>Leveraging single-cell genomics to expand the fungal tree of life.</title>
        <authorList>
            <person name="Ahrendt S.R."/>
            <person name="Quandt C.A."/>
            <person name="Ciobanu D."/>
            <person name="Clum A."/>
            <person name="Salamov A."/>
            <person name="Andreopoulos B."/>
            <person name="Cheng J.F."/>
            <person name="Woyke T."/>
            <person name="Pelin A."/>
            <person name="Henrissat B."/>
            <person name="Reynolds N.K."/>
            <person name="Benny G.L."/>
            <person name="Smith M.E."/>
            <person name="James T.Y."/>
            <person name="Grigoriev I.V."/>
        </authorList>
    </citation>
    <scope>NUCLEOTIDE SEQUENCE [LARGE SCALE GENOMIC DNA]</scope>
    <source>
        <strain evidence="3">CSF55</strain>
    </source>
</reference>
<dbReference type="InterPro" id="IPR039754">
    <property type="entry name" value="Esf1"/>
</dbReference>
<evidence type="ECO:0008006" key="4">
    <source>
        <dbReference type="Google" id="ProtNLM"/>
    </source>
</evidence>